<dbReference type="GO" id="GO:0003677">
    <property type="term" value="F:DNA binding"/>
    <property type="evidence" value="ECO:0007669"/>
    <property type="project" value="UniProtKB-KW"/>
</dbReference>
<keyword evidence="4" id="KW-1185">Reference proteome</keyword>
<accession>A0A540WAE2</accession>
<dbReference type="SUPFAM" id="SSF46955">
    <property type="entry name" value="Putative DNA-binding domain"/>
    <property type="match status" value="1"/>
</dbReference>
<feature type="domain" description="HTH merR-type" evidence="2">
    <location>
        <begin position="42"/>
        <end position="111"/>
    </location>
</feature>
<dbReference type="OrthoDB" id="9809391at2"/>
<dbReference type="EMBL" id="VIGB01000003">
    <property type="protein sequence ID" value="TQF06001.1"/>
    <property type="molecule type" value="Genomic_DNA"/>
</dbReference>
<gene>
    <name evidence="3" type="ORF">E6W39_31985</name>
</gene>
<dbReference type="PRINTS" id="PR00040">
    <property type="entry name" value="HTHMERR"/>
</dbReference>
<dbReference type="SMART" id="SM00422">
    <property type="entry name" value="HTH_MERR"/>
    <property type="match status" value="1"/>
</dbReference>
<name>A0A540WAE2_9ACTN</name>
<dbReference type="InterPro" id="IPR009061">
    <property type="entry name" value="DNA-bd_dom_put_sf"/>
</dbReference>
<evidence type="ECO:0000313" key="3">
    <source>
        <dbReference type="EMBL" id="TQF06001.1"/>
    </source>
</evidence>
<evidence type="ECO:0000256" key="1">
    <source>
        <dbReference type="ARBA" id="ARBA00023125"/>
    </source>
</evidence>
<dbReference type="AlphaFoldDB" id="A0A540WAE2"/>
<proteinExistence type="predicted"/>
<keyword evidence="1 3" id="KW-0238">DNA-binding</keyword>
<dbReference type="InterPro" id="IPR047057">
    <property type="entry name" value="MerR_fam"/>
</dbReference>
<dbReference type="PANTHER" id="PTHR30204">
    <property type="entry name" value="REDOX-CYCLING DRUG-SENSING TRANSCRIPTIONAL ACTIVATOR SOXR"/>
    <property type="match status" value="1"/>
</dbReference>
<dbReference type="PANTHER" id="PTHR30204:SF93">
    <property type="entry name" value="HTH MERR-TYPE DOMAIN-CONTAINING PROTEIN"/>
    <property type="match status" value="1"/>
</dbReference>
<comment type="caution">
    <text evidence="3">The sequence shown here is derived from an EMBL/GenBank/DDBJ whole genome shotgun (WGS) entry which is preliminary data.</text>
</comment>
<sequence>MSGGSQLGRHLLPGPAVQPGPGISTNMLMGVTVGTPPGGETSLSIGMLAEAAGVSVKTVRYYSDQGLLPAAQRSAGGHRRYGTPALARLRQLRGLRALGLSLPTAGEVAAGEVALDQALARERAELARQLTELRWREAALAALAEHPEELLTLGEALREAPRMDVFAAFWRRVLPVRLPAGLKRAIVDAVLPELPAEPTPQQALAYARLHALSSDRKLAAAARTPAAKDTPSLSLTYEGTSEAYQLALAELARGAEPGPGEALDAYVAAFARGAGRVDDAAFRRELAAFELTHPVIARYWQLARALHPGPTMGDAHEWINSALRLPG</sequence>
<dbReference type="Gene3D" id="1.10.1660.10">
    <property type="match status" value="1"/>
</dbReference>
<dbReference type="Pfam" id="PF00376">
    <property type="entry name" value="MerR"/>
    <property type="match status" value="1"/>
</dbReference>
<reference evidence="3 4" key="1">
    <citation type="submission" date="2019-06" db="EMBL/GenBank/DDBJ databases">
        <title>Description of Kitasatospora acidophila sp. nov. isolated from pine grove soil, and reclassification of Streptomyces novaecaesareae to Kitasatospora novaeceasareae comb. nov.</title>
        <authorList>
            <person name="Kim M.J."/>
        </authorList>
    </citation>
    <scope>NUCLEOTIDE SEQUENCE [LARGE SCALE GENOMIC DNA]</scope>
    <source>
        <strain evidence="3 4">MMS16-CNU292</strain>
    </source>
</reference>
<dbReference type="Proteomes" id="UP000319103">
    <property type="component" value="Unassembled WGS sequence"/>
</dbReference>
<dbReference type="PROSITE" id="PS50937">
    <property type="entry name" value="HTH_MERR_2"/>
    <property type="match status" value="1"/>
</dbReference>
<dbReference type="InterPro" id="IPR000551">
    <property type="entry name" value="MerR-type_HTH_dom"/>
</dbReference>
<organism evidence="3 4">
    <name type="scientific">Kitasatospora acidiphila</name>
    <dbReference type="NCBI Taxonomy" id="2567942"/>
    <lineage>
        <taxon>Bacteria</taxon>
        <taxon>Bacillati</taxon>
        <taxon>Actinomycetota</taxon>
        <taxon>Actinomycetes</taxon>
        <taxon>Kitasatosporales</taxon>
        <taxon>Streptomycetaceae</taxon>
        <taxon>Kitasatospora</taxon>
    </lineage>
</organism>
<evidence type="ECO:0000259" key="2">
    <source>
        <dbReference type="PROSITE" id="PS50937"/>
    </source>
</evidence>
<evidence type="ECO:0000313" key="4">
    <source>
        <dbReference type="Proteomes" id="UP000319103"/>
    </source>
</evidence>
<dbReference type="GO" id="GO:0003700">
    <property type="term" value="F:DNA-binding transcription factor activity"/>
    <property type="evidence" value="ECO:0007669"/>
    <property type="project" value="InterPro"/>
</dbReference>
<protein>
    <submittedName>
        <fullName evidence="3">MerR family DNA-binding transcriptional regulator</fullName>
    </submittedName>
</protein>